<organism evidence="8 9">
    <name type="scientific">Lottia gigantea</name>
    <name type="common">Giant owl limpet</name>
    <dbReference type="NCBI Taxonomy" id="225164"/>
    <lineage>
        <taxon>Eukaryota</taxon>
        <taxon>Metazoa</taxon>
        <taxon>Spiralia</taxon>
        <taxon>Lophotrochozoa</taxon>
        <taxon>Mollusca</taxon>
        <taxon>Gastropoda</taxon>
        <taxon>Patellogastropoda</taxon>
        <taxon>Lottioidea</taxon>
        <taxon>Lottiidae</taxon>
        <taxon>Lottia</taxon>
    </lineage>
</organism>
<feature type="transmembrane region" description="Helical" evidence="7">
    <location>
        <begin position="18"/>
        <end position="39"/>
    </location>
</feature>
<dbReference type="InterPro" id="IPR000175">
    <property type="entry name" value="Na/ntran_symport"/>
</dbReference>
<protein>
    <recommendedName>
        <fullName evidence="10">Sodium-dependent transporter</fullName>
    </recommendedName>
</protein>
<evidence type="ECO:0000256" key="5">
    <source>
        <dbReference type="ARBA" id="ARBA00023136"/>
    </source>
</evidence>
<feature type="non-terminal residue" evidence="8">
    <location>
        <position position="1"/>
    </location>
</feature>
<dbReference type="GO" id="GO:0005886">
    <property type="term" value="C:plasma membrane"/>
    <property type="evidence" value="ECO:0007669"/>
    <property type="project" value="TreeGrafter"/>
</dbReference>
<dbReference type="PROSITE" id="PS50267">
    <property type="entry name" value="NA_NEUROTRAN_SYMP_3"/>
    <property type="match status" value="1"/>
</dbReference>
<dbReference type="SUPFAM" id="SSF161070">
    <property type="entry name" value="SNF-like"/>
    <property type="match status" value="1"/>
</dbReference>
<keyword evidence="5 7" id="KW-0472">Membrane</keyword>
<evidence type="ECO:0000256" key="1">
    <source>
        <dbReference type="ARBA" id="ARBA00004141"/>
    </source>
</evidence>
<accession>V4A8D4</accession>
<dbReference type="CTD" id="20234401"/>
<keyword evidence="6" id="KW-0479">Metal-binding</keyword>
<dbReference type="GeneID" id="20234401"/>
<evidence type="ECO:0008006" key="10">
    <source>
        <dbReference type="Google" id="ProtNLM"/>
    </source>
</evidence>
<keyword evidence="3 7" id="KW-0812">Transmembrane</keyword>
<feature type="binding site" evidence="6">
    <location>
        <position position="34"/>
    </location>
    <ligand>
        <name>Na(+)</name>
        <dbReference type="ChEBI" id="CHEBI:29101"/>
        <label>1</label>
    </ligand>
</feature>
<dbReference type="PANTHER" id="PTHR11616:SF240">
    <property type="entry name" value="BLOATED TUBULES, ISOFORM B-RELATED"/>
    <property type="match status" value="1"/>
</dbReference>
<feature type="transmembrane region" description="Helical" evidence="7">
    <location>
        <begin position="131"/>
        <end position="150"/>
    </location>
</feature>
<evidence type="ECO:0000256" key="3">
    <source>
        <dbReference type="ARBA" id="ARBA00022692"/>
    </source>
</evidence>
<evidence type="ECO:0000256" key="4">
    <source>
        <dbReference type="ARBA" id="ARBA00022989"/>
    </source>
</evidence>
<dbReference type="InterPro" id="IPR037272">
    <property type="entry name" value="SNS_sf"/>
</dbReference>
<dbReference type="HOGENOM" id="CLU_1733563_0_0_1"/>
<name>V4A8D4_LOTGI</name>
<dbReference type="Proteomes" id="UP000030746">
    <property type="component" value="Unassembled WGS sequence"/>
</dbReference>
<dbReference type="GO" id="GO:0035725">
    <property type="term" value="P:sodium ion transmembrane transport"/>
    <property type="evidence" value="ECO:0007669"/>
    <property type="project" value="TreeGrafter"/>
</dbReference>
<keyword evidence="9" id="KW-1185">Reference proteome</keyword>
<keyword evidence="6" id="KW-0915">Sodium</keyword>
<dbReference type="AlphaFoldDB" id="V4A8D4"/>
<keyword evidence="2" id="KW-0813">Transport</keyword>
<feature type="binding site" evidence="6">
    <location>
        <position position="33"/>
    </location>
    <ligand>
        <name>Na(+)</name>
        <dbReference type="ChEBI" id="CHEBI:29101"/>
        <label>1</label>
    </ligand>
</feature>
<sequence length="151" mass="17391">LVFVVYPQALGQLPVPQFWSFIFFLTMTLIGIDSVIVMVEAVNTSIIDISLYLRQNRRLFVLAICIILFLCGIPMITQGGMYVFLLADYYIFGGSMVMIIALLETFAIGWVYGADKLYDNIEHMIGYRLNIWLKLCWKFVSPIMILVRIFL</sequence>
<feature type="transmembrane region" description="Helical" evidence="7">
    <location>
        <begin position="59"/>
        <end position="77"/>
    </location>
</feature>
<comment type="subcellular location">
    <subcellularLocation>
        <location evidence="1">Membrane</location>
        <topology evidence="1">Multi-pass membrane protein</topology>
    </subcellularLocation>
</comment>
<feature type="transmembrane region" description="Helical" evidence="7">
    <location>
        <begin position="89"/>
        <end position="111"/>
    </location>
</feature>
<reference evidence="8 9" key="1">
    <citation type="journal article" date="2013" name="Nature">
        <title>Insights into bilaterian evolution from three spiralian genomes.</title>
        <authorList>
            <person name="Simakov O."/>
            <person name="Marletaz F."/>
            <person name="Cho S.J."/>
            <person name="Edsinger-Gonzales E."/>
            <person name="Havlak P."/>
            <person name="Hellsten U."/>
            <person name="Kuo D.H."/>
            <person name="Larsson T."/>
            <person name="Lv J."/>
            <person name="Arendt D."/>
            <person name="Savage R."/>
            <person name="Osoegawa K."/>
            <person name="de Jong P."/>
            <person name="Grimwood J."/>
            <person name="Chapman J.A."/>
            <person name="Shapiro H."/>
            <person name="Aerts A."/>
            <person name="Otillar R.P."/>
            <person name="Terry A.Y."/>
            <person name="Boore J.L."/>
            <person name="Grigoriev I.V."/>
            <person name="Lindberg D.R."/>
            <person name="Seaver E.C."/>
            <person name="Weisblat D.A."/>
            <person name="Putnam N.H."/>
            <person name="Rokhsar D.S."/>
        </authorList>
    </citation>
    <scope>NUCLEOTIDE SEQUENCE [LARGE SCALE GENOMIC DNA]</scope>
</reference>
<evidence type="ECO:0000256" key="2">
    <source>
        <dbReference type="ARBA" id="ARBA00022448"/>
    </source>
</evidence>
<evidence type="ECO:0000256" key="6">
    <source>
        <dbReference type="PIRSR" id="PIRSR600175-1"/>
    </source>
</evidence>
<evidence type="ECO:0000256" key="7">
    <source>
        <dbReference type="SAM" id="Phobius"/>
    </source>
</evidence>
<dbReference type="GO" id="GO:0046872">
    <property type="term" value="F:metal ion binding"/>
    <property type="evidence" value="ECO:0007669"/>
    <property type="project" value="UniProtKB-KW"/>
</dbReference>
<dbReference type="Pfam" id="PF00209">
    <property type="entry name" value="SNF"/>
    <property type="match status" value="1"/>
</dbReference>
<dbReference type="PANTHER" id="PTHR11616">
    <property type="entry name" value="SODIUM/CHLORIDE DEPENDENT TRANSPORTER"/>
    <property type="match status" value="1"/>
</dbReference>
<dbReference type="OMA" id="CECLAIG"/>
<dbReference type="PRINTS" id="PR00176">
    <property type="entry name" value="NANEUSMPORT"/>
</dbReference>
<evidence type="ECO:0000313" key="8">
    <source>
        <dbReference type="EMBL" id="ESP00229.1"/>
    </source>
</evidence>
<dbReference type="GO" id="GO:0006865">
    <property type="term" value="P:amino acid transport"/>
    <property type="evidence" value="ECO:0007669"/>
    <property type="project" value="TreeGrafter"/>
</dbReference>
<proteinExistence type="predicted"/>
<dbReference type="KEGG" id="lgi:LOTGIDRAFT_141175"/>
<keyword evidence="4 7" id="KW-1133">Transmembrane helix</keyword>
<evidence type="ECO:0000313" key="9">
    <source>
        <dbReference type="Proteomes" id="UP000030746"/>
    </source>
</evidence>
<gene>
    <name evidence="8" type="ORF">LOTGIDRAFT_141175</name>
</gene>
<dbReference type="RefSeq" id="XP_009049114.1">
    <property type="nucleotide sequence ID" value="XM_009050866.1"/>
</dbReference>
<dbReference type="OrthoDB" id="6151445at2759"/>
<dbReference type="EMBL" id="KB200814">
    <property type="protein sequence ID" value="ESP00229.1"/>
    <property type="molecule type" value="Genomic_DNA"/>
</dbReference>